<evidence type="ECO:0000256" key="1">
    <source>
        <dbReference type="ARBA" id="ARBA00004613"/>
    </source>
</evidence>
<feature type="domain" description="Fibrillar collagen NC1" evidence="4">
    <location>
        <begin position="1"/>
        <end position="151"/>
    </location>
</feature>
<reference evidence="5" key="1">
    <citation type="journal article" date="2021" name="Evol. Appl.">
        <title>The genome of the Pyrenean desman and the effects of bottlenecks and inbreeding on the genomic landscape of an endangered species.</title>
        <authorList>
            <person name="Escoda L."/>
            <person name="Castresana J."/>
        </authorList>
    </citation>
    <scope>NUCLEOTIDE SEQUENCE</scope>
    <source>
        <strain evidence="5">IBE-C5619</strain>
    </source>
</reference>
<dbReference type="GO" id="GO:0005576">
    <property type="term" value="C:extracellular region"/>
    <property type="evidence" value="ECO:0007669"/>
    <property type="project" value="UniProtKB-SubCell"/>
</dbReference>
<evidence type="ECO:0000259" key="4">
    <source>
        <dbReference type="PROSITE" id="PS51461"/>
    </source>
</evidence>
<keyword evidence="3 5" id="KW-0176">Collagen</keyword>
<protein>
    <submittedName>
        <fullName evidence="5">Collagen alpha-1(XXIV) chain</fullName>
    </submittedName>
</protein>
<evidence type="ECO:0000256" key="3">
    <source>
        <dbReference type="ARBA" id="ARBA00023119"/>
    </source>
</evidence>
<dbReference type="GO" id="GO:0005201">
    <property type="term" value="F:extracellular matrix structural constituent"/>
    <property type="evidence" value="ECO:0007669"/>
    <property type="project" value="InterPro"/>
</dbReference>
<dbReference type="EMBL" id="JAGFMF010011606">
    <property type="protein sequence ID" value="KAG8519465.1"/>
    <property type="molecule type" value="Genomic_DNA"/>
</dbReference>
<dbReference type="InterPro" id="IPR000885">
    <property type="entry name" value="Fib_collagen_C"/>
</dbReference>
<name>A0A8J6AJK0_GALPY</name>
<dbReference type="PROSITE" id="PS51461">
    <property type="entry name" value="NC1_FIB"/>
    <property type="match status" value="1"/>
</dbReference>
<dbReference type="OrthoDB" id="8939548at2759"/>
<feature type="non-terminal residue" evidence="5">
    <location>
        <position position="1"/>
    </location>
</feature>
<keyword evidence="2" id="KW-0964">Secreted</keyword>
<dbReference type="SMART" id="SM00038">
    <property type="entry name" value="COLFI"/>
    <property type="match status" value="1"/>
</dbReference>
<keyword evidence="6" id="KW-1185">Reference proteome</keyword>
<dbReference type="Pfam" id="PF01410">
    <property type="entry name" value="COLFI"/>
    <property type="match status" value="2"/>
</dbReference>
<evidence type="ECO:0000256" key="2">
    <source>
        <dbReference type="ARBA" id="ARBA00022525"/>
    </source>
</evidence>
<organism evidence="5 6">
    <name type="scientific">Galemys pyrenaicus</name>
    <name type="common">Iberian desman</name>
    <name type="synonym">Pyrenean desman</name>
    <dbReference type="NCBI Taxonomy" id="202257"/>
    <lineage>
        <taxon>Eukaryota</taxon>
        <taxon>Metazoa</taxon>
        <taxon>Chordata</taxon>
        <taxon>Craniata</taxon>
        <taxon>Vertebrata</taxon>
        <taxon>Euteleostomi</taxon>
        <taxon>Mammalia</taxon>
        <taxon>Eutheria</taxon>
        <taxon>Laurasiatheria</taxon>
        <taxon>Eulipotyphla</taxon>
        <taxon>Talpidae</taxon>
        <taxon>Galemys</taxon>
    </lineage>
</organism>
<feature type="non-terminal residue" evidence="5">
    <location>
        <position position="151"/>
    </location>
</feature>
<evidence type="ECO:0000313" key="5">
    <source>
        <dbReference type="EMBL" id="KAG8519465.1"/>
    </source>
</evidence>
<dbReference type="GO" id="GO:0005581">
    <property type="term" value="C:collagen trimer"/>
    <property type="evidence" value="ECO:0007669"/>
    <property type="project" value="UniProtKB-KW"/>
</dbReference>
<evidence type="ECO:0000313" key="6">
    <source>
        <dbReference type="Proteomes" id="UP000700334"/>
    </source>
</evidence>
<proteinExistence type="predicted"/>
<dbReference type="AlphaFoldDB" id="A0A8J6AJK0"/>
<comment type="subcellular location">
    <subcellularLocation>
        <location evidence="1">Secreted</location>
    </subcellularLocation>
</comment>
<sequence length="151" mass="16895">KYWIDPNLGCPSDAIEVFCNFTAGGQTCLSPVSVTKLEFGVGKVQMNFLHLLSSEATHLLTIHCLNTPLWTSVQASGPGWPIGFKGWNGQIFEESPLLEPKVLSDDCKIQDGSWHKAKFLFHTQNPNQLPVTEVQKLPHLKPQQKYYIESS</sequence>
<dbReference type="Gene3D" id="2.60.120.1000">
    <property type="match status" value="2"/>
</dbReference>
<dbReference type="FunFam" id="2.60.120.1000:FF:000008">
    <property type="entry name" value="collagen alpha-1(XXIV) chain isoform X1"/>
    <property type="match status" value="1"/>
</dbReference>
<gene>
    <name evidence="5" type="ORF">J0S82_009901</name>
</gene>
<dbReference type="Proteomes" id="UP000700334">
    <property type="component" value="Unassembled WGS sequence"/>
</dbReference>
<accession>A0A8J6AJK0</accession>
<comment type="caution">
    <text evidence="5">The sequence shown here is derived from an EMBL/GenBank/DDBJ whole genome shotgun (WGS) entry which is preliminary data.</text>
</comment>